<reference evidence="1 2" key="1">
    <citation type="journal article" date="2022" name="DNA Res.">
        <title>Chromosomal-level genome assembly of the orchid tree Bauhinia variegata (Leguminosae; Cercidoideae) supports the allotetraploid origin hypothesis of Bauhinia.</title>
        <authorList>
            <person name="Zhong Y."/>
            <person name="Chen Y."/>
            <person name="Zheng D."/>
            <person name="Pang J."/>
            <person name="Liu Y."/>
            <person name="Luo S."/>
            <person name="Meng S."/>
            <person name="Qian L."/>
            <person name="Wei D."/>
            <person name="Dai S."/>
            <person name="Zhou R."/>
        </authorList>
    </citation>
    <scope>NUCLEOTIDE SEQUENCE [LARGE SCALE GENOMIC DNA]</scope>
    <source>
        <strain evidence="1">BV-YZ2020</strain>
    </source>
</reference>
<evidence type="ECO:0000313" key="1">
    <source>
        <dbReference type="EMBL" id="KAI4356766.1"/>
    </source>
</evidence>
<name>A0ACB9Q7M3_BAUVA</name>
<dbReference type="EMBL" id="CM039426">
    <property type="protein sequence ID" value="KAI4356766.1"/>
    <property type="molecule type" value="Genomic_DNA"/>
</dbReference>
<proteinExistence type="predicted"/>
<gene>
    <name evidence="1" type="ORF">L6164_000760</name>
</gene>
<accession>A0ACB9Q7M3</accession>
<sequence>MQRLPALTSFNSSETEQIDEGGNPPSLLQPPLFNEKVSFPQLETLIICDIGSTTLWNQQVIANSFYKLRVIEILECHKLKCLFTSFMSNAFSSLVEIEVSECSLLETLVLSGGAEFSKLYSLTLQRLPALISFSSSEIEQIDEGGNPPSLLQAPLFNEKVSFPQLETSRICDIGSTTLWNHQVVANSFYKLRVIKVQECHKLKCLFTTSMSKAFSSLTKIEVSECSLLKTLVLSQGVEFFELYSLTMHRLPALTSFSSSETEQIDEGGNPPSLLQAPLFNEKVSFPQLETLIICDIGSTTLWNQQVIANSFCKLSVIEVQQCHKLKCLFTSFMSNAFSSLAEIEVSECSLLETLVLSGGAEFSELYSLTLQRLPALISFSSSETEQIDEGGNPPSLLQAPLFNEKVSFPNWRH</sequence>
<keyword evidence="2" id="KW-1185">Reference proteome</keyword>
<protein>
    <submittedName>
        <fullName evidence="1">Uncharacterized protein</fullName>
    </submittedName>
</protein>
<evidence type="ECO:0000313" key="2">
    <source>
        <dbReference type="Proteomes" id="UP000828941"/>
    </source>
</evidence>
<dbReference type="Proteomes" id="UP000828941">
    <property type="component" value="Chromosome 1"/>
</dbReference>
<comment type="caution">
    <text evidence="1">The sequence shown here is derived from an EMBL/GenBank/DDBJ whole genome shotgun (WGS) entry which is preliminary data.</text>
</comment>
<organism evidence="1 2">
    <name type="scientific">Bauhinia variegata</name>
    <name type="common">Purple orchid tree</name>
    <name type="synonym">Phanera variegata</name>
    <dbReference type="NCBI Taxonomy" id="167791"/>
    <lineage>
        <taxon>Eukaryota</taxon>
        <taxon>Viridiplantae</taxon>
        <taxon>Streptophyta</taxon>
        <taxon>Embryophyta</taxon>
        <taxon>Tracheophyta</taxon>
        <taxon>Spermatophyta</taxon>
        <taxon>Magnoliopsida</taxon>
        <taxon>eudicotyledons</taxon>
        <taxon>Gunneridae</taxon>
        <taxon>Pentapetalae</taxon>
        <taxon>rosids</taxon>
        <taxon>fabids</taxon>
        <taxon>Fabales</taxon>
        <taxon>Fabaceae</taxon>
        <taxon>Cercidoideae</taxon>
        <taxon>Cercideae</taxon>
        <taxon>Bauhiniinae</taxon>
        <taxon>Bauhinia</taxon>
    </lineage>
</organism>